<evidence type="ECO:0000256" key="2">
    <source>
        <dbReference type="SAM" id="SignalP"/>
    </source>
</evidence>
<keyword evidence="4" id="KW-1185">Reference proteome</keyword>
<evidence type="ECO:0000313" key="4">
    <source>
        <dbReference type="Proteomes" id="UP000198287"/>
    </source>
</evidence>
<feature type="region of interest" description="Disordered" evidence="1">
    <location>
        <begin position="81"/>
        <end position="100"/>
    </location>
</feature>
<dbReference type="AlphaFoldDB" id="A0A226EH76"/>
<feature type="chain" id="PRO_5012172120" evidence="2">
    <location>
        <begin position="30"/>
        <end position="576"/>
    </location>
</feature>
<dbReference type="Proteomes" id="UP000198287">
    <property type="component" value="Unassembled WGS sequence"/>
</dbReference>
<accession>A0A226EH76</accession>
<organism evidence="3 4">
    <name type="scientific">Folsomia candida</name>
    <name type="common">Springtail</name>
    <dbReference type="NCBI Taxonomy" id="158441"/>
    <lineage>
        <taxon>Eukaryota</taxon>
        <taxon>Metazoa</taxon>
        <taxon>Ecdysozoa</taxon>
        <taxon>Arthropoda</taxon>
        <taxon>Hexapoda</taxon>
        <taxon>Collembola</taxon>
        <taxon>Entomobryomorpha</taxon>
        <taxon>Isotomoidea</taxon>
        <taxon>Isotomidae</taxon>
        <taxon>Proisotominae</taxon>
        <taxon>Folsomia</taxon>
    </lineage>
</organism>
<feature type="region of interest" description="Disordered" evidence="1">
    <location>
        <begin position="425"/>
        <end position="500"/>
    </location>
</feature>
<dbReference type="EMBL" id="LNIX01000004">
    <property type="protein sequence ID" value="OXA56598.1"/>
    <property type="molecule type" value="Genomic_DNA"/>
</dbReference>
<evidence type="ECO:0000256" key="1">
    <source>
        <dbReference type="SAM" id="MobiDB-lite"/>
    </source>
</evidence>
<name>A0A226EH76_FOLCA</name>
<feature type="region of interest" description="Disordered" evidence="1">
    <location>
        <begin position="389"/>
        <end position="408"/>
    </location>
</feature>
<feature type="signal peptide" evidence="2">
    <location>
        <begin position="1"/>
        <end position="29"/>
    </location>
</feature>
<proteinExistence type="predicted"/>
<keyword evidence="2" id="KW-0732">Signal</keyword>
<feature type="region of interest" description="Disordered" evidence="1">
    <location>
        <begin position="513"/>
        <end position="551"/>
    </location>
</feature>
<gene>
    <name evidence="3" type="ORF">Fcan01_08737</name>
</gene>
<feature type="compositionally biased region" description="Acidic residues" evidence="1">
    <location>
        <begin position="468"/>
        <end position="480"/>
    </location>
</feature>
<comment type="caution">
    <text evidence="3">The sequence shown here is derived from an EMBL/GenBank/DDBJ whole genome shotgun (WGS) entry which is preliminary data.</text>
</comment>
<reference evidence="3 4" key="1">
    <citation type="submission" date="2015-12" db="EMBL/GenBank/DDBJ databases">
        <title>The genome of Folsomia candida.</title>
        <authorList>
            <person name="Faddeeva A."/>
            <person name="Derks M.F."/>
            <person name="Anvar Y."/>
            <person name="Smit S."/>
            <person name="Van Straalen N."/>
            <person name="Roelofs D."/>
        </authorList>
    </citation>
    <scope>NUCLEOTIDE SEQUENCE [LARGE SCALE GENOMIC DNA]</scope>
    <source>
        <strain evidence="3 4">VU population</strain>
        <tissue evidence="3">Whole body</tissue>
    </source>
</reference>
<protein>
    <submittedName>
        <fullName evidence="3">Uncharacterized protein</fullName>
    </submittedName>
</protein>
<evidence type="ECO:0000313" key="3">
    <source>
        <dbReference type="EMBL" id="OXA56598.1"/>
    </source>
</evidence>
<feature type="compositionally biased region" description="Pro residues" evidence="1">
    <location>
        <begin position="393"/>
        <end position="406"/>
    </location>
</feature>
<sequence length="576" mass="64060">MKGHNTREGCKLTLFFYILILIGINESQSASLHKTTEQVTDAILRNGEISPKPKISIGHYNQEDSEPLRKDKVKMVLEKDKELEVEESEGESSPQNGDIVDNLLLGDGNLSRREARLIIGALDKKTCFAKVLCGLGGKEPTKNTDLINDYAYLIGELVVNSEEDTGKTKPSIFGDFWDEFGALKEQQDLEYDDDDIDIESHEDDRRRSGLTSGDGVVHNNYVHLVPFQYRHVPRPRIFFHRLSRQLSQGRQCRQLRERNACPYNDTQMGQIVSKLRQIIRGEDILGTLAQGATNLMGLGGGNTAAQTTQSMSPGGKMNLIINLHQNVTSPPQMQQQSAGFAAVPLKSFYNRGTLSSSLSMSNETSMSEANLVERQESSQFDPFVLLPLVAKTTPPPPTSSPPPPIDPLQQLVGFLYSVGYVNNSTGPSKDKVSPFPPFPAEITDEDDSEEEKKAKVSLSSSSPKKVEEEEDDAEDDESDEGSSRNGLKSGIPHRKKKFSKNFAPLRKNEADFIRIKSSQRTGRFHHHSVRRDDDDPGVASRPQFYGGIVPPPHPEMPILFRAFRFFSTMLRGGPMG</sequence>